<dbReference type="InterPro" id="IPR005828">
    <property type="entry name" value="MFS_sugar_transport-like"/>
</dbReference>
<feature type="transmembrane region" description="Helical" evidence="6">
    <location>
        <begin position="400"/>
        <end position="420"/>
    </location>
</feature>
<dbReference type="SUPFAM" id="SSF103473">
    <property type="entry name" value="MFS general substrate transporter"/>
    <property type="match status" value="1"/>
</dbReference>
<dbReference type="InterPro" id="IPR020846">
    <property type="entry name" value="MFS_dom"/>
</dbReference>
<dbReference type="Proteomes" id="UP000076761">
    <property type="component" value="Unassembled WGS sequence"/>
</dbReference>
<feature type="transmembrane region" description="Helical" evidence="6">
    <location>
        <begin position="365"/>
        <end position="388"/>
    </location>
</feature>
<proteinExistence type="predicted"/>
<dbReference type="EMBL" id="KV425552">
    <property type="protein sequence ID" value="KZT30013.1"/>
    <property type="molecule type" value="Genomic_DNA"/>
</dbReference>
<accession>A0A165VQ75</accession>
<sequence>MSQLSLIFASGTALFSDGYANGIIGSVNTILIHIYGKAAVSKNNYSMILSSLAFAGTILGMLSFGYLADKVGRKSGMMFATGIVAVFSGLSAASHGTNGSVDGMLAMLSACRFLLGIGIGAEYSCGAVAAAEQSEEGTIRKSAQHLWFTLATNTMLTFGMVVSSFTPLVLYWIFGEDHLRAVWRLSLGLGVVPALAVFVWRLRMREPISFQAHSMKRAKIPYSLVIRHYWRRLLPLCIIWFIYDFILYPFEIFSSTIVNIVTGGSQSLTVIFGWNVVINLFYMPGTISGAFLMNTIGPKYCLTLGFAMQAVVCFLISGLYKQLTQHIAAFAVLYGLFLSFCAFGPGNCTFVLSSKSAPTAIRGQFYSIAAAAGKVGALSGTLAFPAIVKDFGDSILSNTVPFWIASSLSAIAMLITVFMVRPLSQDSVTEEDRLFREYLESNGYDTSLMGTADDTTLDSSSSVVDTFSEEKN</sequence>
<evidence type="ECO:0000256" key="3">
    <source>
        <dbReference type="ARBA" id="ARBA00022692"/>
    </source>
</evidence>
<feature type="transmembrane region" description="Helical" evidence="6">
    <location>
        <begin position="270"/>
        <end position="293"/>
    </location>
</feature>
<evidence type="ECO:0000313" key="8">
    <source>
        <dbReference type="EMBL" id="KZT30013.1"/>
    </source>
</evidence>
<feature type="transmembrane region" description="Helical" evidence="6">
    <location>
        <begin position="233"/>
        <end position="250"/>
    </location>
</feature>
<feature type="transmembrane region" description="Helical" evidence="6">
    <location>
        <begin position="44"/>
        <end position="68"/>
    </location>
</feature>
<keyword evidence="2" id="KW-0813">Transport</keyword>
<dbReference type="GO" id="GO:0005886">
    <property type="term" value="C:plasma membrane"/>
    <property type="evidence" value="ECO:0007669"/>
    <property type="project" value="TreeGrafter"/>
</dbReference>
<dbReference type="AlphaFoldDB" id="A0A165VQ75"/>
<feature type="transmembrane region" description="Helical" evidence="6">
    <location>
        <begin position="326"/>
        <end position="353"/>
    </location>
</feature>
<feature type="transmembrane region" description="Helical" evidence="6">
    <location>
        <begin position="300"/>
        <end position="320"/>
    </location>
</feature>
<gene>
    <name evidence="8" type="ORF">NEOLEDRAFT_1105514</name>
</gene>
<evidence type="ECO:0000256" key="6">
    <source>
        <dbReference type="SAM" id="Phobius"/>
    </source>
</evidence>
<dbReference type="PANTHER" id="PTHR23508">
    <property type="entry name" value="CARBOXYLIC ACID TRANSPORTER PROTEIN HOMOLOG"/>
    <property type="match status" value="1"/>
</dbReference>
<dbReference type="PANTHER" id="PTHR23508:SF10">
    <property type="entry name" value="CARBOXYLIC ACID TRANSPORTER PROTEIN HOMOLOG"/>
    <property type="match status" value="1"/>
</dbReference>
<evidence type="ECO:0000259" key="7">
    <source>
        <dbReference type="PROSITE" id="PS50850"/>
    </source>
</evidence>
<feature type="transmembrane region" description="Helical" evidence="6">
    <location>
        <begin position="146"/>
        <end position="175"/>
    </location>
</feature>
<dbReference type="PROSITE" id="PS50850">
    <property type="entry name" value="MFS"/>
    <property type="match status" value="1"/>
</dbReference>
<keyword evidence="5 6" id="KW-0472">Membrane</keyword>
<evidence type="ECO:0000256" key="5">
    <source>
        <dbReference type="ARBA" id="ARBA00023136"/>
    </source>
</evidence>
<reference evidence="8 9" key="1">
    <citation type="journal article" date="2016" name="Mol. Biol. Evol.">
        <title>Comparative Genomics of Early-Diverging Mushroom-Forming Fungi Provides Insights into the Origins of Lignocellulose Decay Capabilities.</title>
        <authorList>
            <person name="Nagy L.G."/>
            <person name="Riley R."/>
            <person name="Tritt A."/>
            <person name="Adam C."/>
            <person name="Daum C."/>
            <person name="Floudas D."/>
            <person name="Sun H."/>
            <person name="Yadav J.S."/>
            <person name="Pangilinan J."/>
            <person name="Larsson K.H."/>
            <person name="Matsuura K."/>
            <person name="Barry K."/>
            <person name="Labutti K."/>
            <person name="Kuo R."/>
            <person name="Ohm R.A."/>
            <person name="Bhattacharya S.S."/>
            <person name="Shirouzu T."/>
            <person name="Yoshinaga Y."/>
            <person name="Martin F.M."/>
            <person name="Grigoriev I.V."/>
            <person name="Hibbett D.S."/>
        </authorList>
    </citation>
    <scope>NUCLEOTIDE SEQUENCE [LARGE SCALE GENOMIC DNA]</scope>
    <source>
        <strain evidence="8 9">HHB14362 ss-1</strain>
    </source>
</reference>
<name>A0A165VQ75_9AGAM</name>
<keyword evidence="3 6" id="KW-0812">Transmembrane</keyword>
<dbReference type="InParanoid" id="A0A165VQ75"/>
<evidence type="ECO:0000256" key="2">
    <source>
        <dbReference type="ARBA" id="ARBA00022448"/>
    </source>
</evidence>
<dbReference type="Pfam" id="PF00083">
    <property type="entry name" value="Sugar_tr"/>
    <property type="match status" value="2"/>
</dbReference>
<evidence type="ECO:0000313" key="9">
    <source>
        <dbReference type="Proteomes" id="UP000076761"/>
    </source>
</evidence>
<dbReference type="FunFam" id="1.20.1250.20:FF:000140">
    <property type="entry name" value="Putative MFS phospholipid transporter"/>
    <property type="match status" value="1"/>
</dbReference>
<feature type="domain" description="Major facilitator superfamily (MFS) profile" evidence="7">
    <location>
        <begin position="6"/>
        <end position="424"/>
    </location>
</feature>
<dbReference type="Gene3D" id="1.20.1250.20">
    <property type="entry name" value="MFS general substrate transporter like domains"/>
    <property type="match status" value="1"/>
</dbReference>
<dbReference type="STRING" id="1314782.A0A165VQ75"/>
<dbReference type="FunCoup" id="A0A165VQ75">
    <property type="interactions" value="35"/>
</dbReference>
<comment type="subcellular location">
    <subcellularLocation>
        <location evidence="1">Membrane</location>
        <topology evidence="1">Multi-pass membrane protein</topology>
    </subcellularLocation>
</comment>
<dbReference type="GO" id="GO:0046943">
    <property type="term" value="F:carboxylic acid transmembrane transporter activity"/>
    <property type="evidence" value="ECO:0007669"/>
    <property type="project" value="TreeGrafter"/>
</dbReference>
<evidence type="ECO:0000256" key="4">
    <source>
        <dbReference type="ARBA" id="ARBA00022989"/>
    </source>
</evidence>
<dbReference type="OrthoDB" id="2261376at2759"/>
<dbReference type="InterPro" id="IPR036259">
    <property type="entry name" value="MFS_trans_sf"/>
</dbReference>
<evidence type="ECO:0000256" key="1">
    <source>
        <dbReference type="ARBA" id="ARBA00004141"/>
    </source>
</evidence>
<protein>
    <submittedName>
        <fullName evidence="8">MFS general substrate transporter</fullName>
    </submittedName>
</protein>
<organism evidence="8 9">
    <name type="scientific">Neolentinus lepideus HHB14362 ss-1</name>
    <dbReference type="NCBI Taxonomy" id="1314782"/>
    <lineage>
        <taxon>Eukaryota</taxon>
        <taxon>Fungi</taxon>
        <taxon>Dikarya</taxon>
        <taxon>Basidiomycota</taxon>
        <taxon>Agaricomycotina</taxon>
        <taxon>Agaricomycetes</taxon>
        <taxon>Gloeophyllales</taxon>
        <taxon>Gloeophyllaceae</taxon>
        <taxon>Neolentinus</taxon>
    </lineage>
</organism>
<keyword evidence="4 6" id="KW-1133">Transmembrane helix</keyword>
<keyword evidence="9" id="KW-1185">Reference proteome</keyword>
<feature type="transmembrane region" description="Helical" evidence="6">
    <location>
        <begin position="181"/>
        <end position="200"/>
    </location>
</feature>